<evidence type="ECO:0000256" key="11">
    <source>
        <dbReference type="ARBA" id="ARBA00069372"/>
    </source>
</evidence>
<proteinExistence type="inferred from homology"/>
<evidence type="ECO:0000256" key="16">
    <source>
        <dbReference type="PIRSR" id="PIRSR000114-3"/>
    </source>
</evidence>
<dbReference type="PRINTS" id="PR00077">
    <property type="entry name" value="GPDHDRGNASE"/>
</dbReference>
<dbReference type="GO" id="GO:0005975">
    <property type="term" value="P:carbohydrate metabolic process"/>
    <property type="evidence" value="ECO:0007669"/>
    <property type="project" value="InterPro"/>
</dbReference>
<feature type="binding site" evidence="13">
    <location>
        <position position="207"/>
    </location>
    <ligand>
        <name>sn-glycerol 3-phosphate</name>
        <dbReference type="ChEBI" id="CHEBI:57597"/>
    </ligand>
</feature>
<evidence type="ECO:0000256" key="1">
    <source>
        <dbReference type="ARBA" id="ARBA00011009"/>
    </source>
</evidence>
<feature type="binding site" evidence="16">
    <location>
        <position position="153"/>
    </location>
    <ligand>
        <name>NAD(+)</name>
        <dbReference type="ChEBI" id="CHEBI:57540"/>
    </ligand>
</feature>
<feature type="binding site" evidence="16">
    <location>
        <begin position="22"/>
        <end position="27"/>
    </location>
    <ligand>
        <name>NAD(+)</name>
        <dbReference type="ChEBI" id="CHEBI:57540"/>
    </ligand>
</feature>
<dbReference type="RefSeq" id="WP_200274857.1">
    <property type="nucleotide sequence ID" value="NZ_CP066802.1"/>
</dbReference>
<dbReference type="UniPathway" id="UPA00940"/>
<evidence type="ECO:0000256" key="15">
    <source>
        <dbReference type="PIRSR" id="PIRSR000114-2"/>
    </source>
</evidence>
<dbReference type="PIRSF" id="PIRSF000114">
    <property type="entry name" value="Glycerol-3-P_dh"/>
    <property type="match status" value="1"/>
</dbReference>
<feature type="binding site" evidence="13">
    <location>
        <position position="62"/>
    </location>
    <ligand>
        <name>NADPH</name>
        <dbReference type="ChEBI" id="CHEBI:57783"/>
    </ligand>
</feature>
<comment type="caution">
    <text evidence="13">Lacks conserved residue(s) required for the propagation of feature annotation.</text>
</comment>
<feature type="binding site" evidence="13">
    <location>
        <position position="297"/>
    </location>
    <ligand>
        <name>NADPH</name>
        <dbReference type="ChEBI" id="CHEBI:57783"/>
    </ligand>
</feature>
<feature type="binding site" evidence="13">
    <location>
        <position position="119"/>
    </location>
    <ligand>
        <name>sn-glycerol 3-phosphate</name>
        <dbReference type="ChEBI" id="CHEBI:57597"/>
    </ligand>
</feature>
<evidence type="ECO:0000313" key="21">
    <source>
        <dbReference type="Proteomes" id="UP000595895"/>
    </source>
</evidence>
<dbReference type="InterPro" id="IPR006109">
    <property type="entry name" value="G3P_DH_NAD-dep_C"/>
</dbReference>
<dbReference type="Proteomes" id="UP000595895">
    <property type="component" value="Chromosome"/>
</dbReference>
<dbReference type="FunFam" id="1.10.1040.10:FF:000001">
    <property type="entry name" value="Glycerol-3-phosphate dehydrogenase [NAD(P)+]"/>
    <property type="match status" value="1"/>
</dbReference>
<feature type="binding site" evidence="13">
    <location>
        <position position="295"/>
    </location>
    <ligand>
        <name>NADPH</name>
        <dbReference type="ChEBI" id="CHEBI:57783"/>
    </ligand>
</feature>
<dbReference type="Gene3D" id="1.10.1040.10">
    <property type="entry name" value="N-(1-d-carboxylethyl)-l-norvaline Dehydrogenase, domain 2"/>
    <property type="match status" value="1"/>
</dbReference>
<keyword evidence="6 13" id="KW-0443">Lipid metabolism</keyword>
<feature type="binding site" evidence="13">
    <location>
        <position position="26"/>
    </location>
    <ligand>
        <name>NADPH</name>
        <dbReference type="ChEBI" id="CHEBI:57783"/>
    </ligand>
</feature>
<keyword evidence="8 13" id="KW-1208">Phospholipid metabolism</keyword>
<feature type="binding site" evidence="13">
    <location>
        <position position="272"/>
    </location>
    <ligand>
        <name>sn-glycerol 3-phosphate</name>
        <dbReference type="ChEBI" id="CHEBI:57597"/>
    </ligand>
</feature>
<evidence type="ECO:0000256" key="13">
    <source>
        <dbReference type="HAMAP-Rule" id="MF_00394"/>
    </source>
</evidence>
<organism evidence="20 21">
    <name type="scientific">Actinomyces weissii</name>
    <dbReference type="NCBI Taxonomy" id="675090"/>
    <lineage>
        <taxon>Bacteria</taxon>
        <taxon>Bacillati</taxon>
        <taxon>Actinomycetota</taxon>
        <taxon>Actinomycetes</taxon>
        <taxon>Actinomycetales</taxon>
        <taxon>Actinomycetaceae</taxon>
        <taxon>Actinomyces</taxon>
    </lineage>
</organism>
<dbReference type="GO" id="GO:0047952">
    <property type="term" value="F:glycerol-3-phosphate dehydrogenase [NAD(P)+] activity"/>
    <property type="evidence" value="ECO:0007669"/>
    <property type="project" value="UniProtKB-UniRule"/>
</dbReference>
<dbReference type="GO" id="GO:0051287">
    <property type="term" value="F:NAD binding"/>
    <property type="evidence" value="ECO:0007669"/>
    <property type="project" value="InterPro"/>
</dbReference>
<evidence type="ECO:0000256" key="3">
    <source>
        <dbReference type="ARBA" id="ARBA00022857"/>
    </source>
</evidence>
<gene>
    <name evidence="13" type="primary">gpsA</name>
    <name evidence="20" type="ORF">JG540_06670</name>
</gene>
<feature type="binding site" evidence="16">
    <location>
        <position position="271"/>
    </location>
    <ligand>
        <name>NAD(+)</name>
        <dbReference type="ChEBI" id="CHEBI:57540"/>
    </ligand>
</feature>
<feature type="domain" description="Glycerol-3-phosphate dehydrogenase NAD-dependent N-terminal" evidence="18">
    <location>
        <begin position="19"/>
        <end position="169"/>
    </location>
</feature>
<comment type="catalytic activity">
    <reaction evidence="9">
        <text>sn-glycerol 3-phosphate + NADP(+) = dihydroxyacetone phosphate + NADPH + H(+)</text>
        <dbReference type="Rhea" id="RHEA:11096"/>
        <dbReference type="ChEBI" id="CHEBI:15378"/>
        <dbReference type="ChEBI" id="CHEBI:57597"/>
        <dbReference type="ChEBI" id="CHEBI:57642"/>
        <dbReference type="ChEBI" id="CHEBI:57783"/>
        <dbReference type="ChEBI" id="CHEBI:58349"/>
        <dbReference type="EC" id="1.1.1.94"/>
    </reaction>
    <physiologicalReaction direction="right-to-left" evidence="9">
        <dbReference type="Rhea" id="RHEA:11098"/>
    </physiologicalReaction>
</comment>
<dbReference type="NCBIfam" id="NF000940">
    <property type="entry name" value="PRK00094.1-2"/>
    <property type="match status" value="1"/>
</dbReference>
<keyword evidence="2 13" id="KW-0444">Lipid biosynthesis</keyword>
<dbReference type="AlphaFoldDB" id="A0A7T7M8A6"/>
<keyword evidence="7 13" id="KW-0594">Phospholipid biosynthesis</keyword>
<dbReference type="Gene3D" id="3.40.50.720">
    <property type="entry name" value="NAD(P)-binding Rossmann-like Domain"/>
    <property type="match status" value="1"/>
</dbReference>
<evidence type="ECO:0000256" key="9">
    <source>
        <dbReference type="ARBA" id="ARBA00052716"/>
    </source>
</evidence>
<comment type="function">
    <text evidence="13">Catalyzes the reduction of the glycolytic intermediate dihydroxyacetone phosphate (DHAP) to sn-glycerol 3-phosphate (G3P), the key precursor for phospholipid synthesis.</text>
</comment>
<evidence type="ECO:0000256" key="12">
    <source>
        <dbReference type="ARBA" id="ARBA00080511"/>
    </source>
</evidence>
<keyword evidence="5 13" id="KW-0520">NAD</keyword>
<evidence type="ECO:0000256" key="2">
    <source>
        <dbReference type="ARBA" id="ARBA00022516"/>
    </source>
</evidence>
<feature type="binding site" evidence="13">
    <location>
        <position position="46"/>
    </location>
    <ligand>
        <name>NADPH</name>
        <dbReference type="ChEBI" id="CHEBI:57783"/>
    </ligand>
</feature>
<feature type="binding site" evidence="13">
    <location>
        <position position="260"/>
    </location>
    <ligand>
        <name>sn-glycerol 3-phosphate</name>
        <dbReference type="ChEBI" id="CHEBI:57597"/>
    </ligand>
</feature>
<dbReference type="SUPFAM" id="SSF48179">
    <property type="entry name" value="6-phosphogluconate dehydrogenase C-terminal domain-like"/>
    <property type="match status" value="1"/>
</dbReference>
<dbReference type="Pfam" id="PF01210">
    <property type="entry name" value="NAD_Gly3P_dh_N"/>
    <property type="match status" value="1"/>
</dbReference>
<dbReference type="HAMAP" id="MF_00394">
    <property type="entry name" value="NAD_Glyc3P_dehydrog"/>
    <property type="match status" value="1"/>
</dbReference>
<dbReference type="InterPro" id="IPR036291">
    <property type="entry name" value="NAD(P)-bd_dom_sf"/>
</dbReference>
<comment type="subcellular location">
    <subcellularLocation>
        <location evidence="13">Cytoplasm</location>
    </subcellularLocation>
</comment>
<evidence type="ECO:0000259" key="19">
    <source>
        <dbReference type="Pfam" id="PF07479"/>
    </source>
</evidence>
<dbReference type="PANTHER" id="PTHR11728:SF1">
    <property type="entry name" value="GLYCEROL-3-PHOSPHATE DEHYDROGENASE [NAD(+)] 2, CHLOROPLASTIC"/>
    <property type="match status" value="1"/>
</dbReference>
<protein>
    <recommendedName>
        <fullName evidence="11 13">Glycerol-3-phosphate dehydrogenase [NAD(P)+]</fullName>
        <ecNumber evidence="10 13">1.1.1.94</ecNumber>
    </recommendedName>
    <alternativeName>
        <fullName evidence="13">NAD(P)(+)-dependent glycerol-3-phosphate dehydrogenase</fullName>
    </alternativeName>
    <alternativeName>
        <fullName evidence="12 13">NAD(P)H-dependent dihydroxyacetone-phosphate reductase</fullName>
    </alternativeName>
</protein>
<comment type="catalytic activity">
    <reaction evidence="13">
        <text>sn-glycerol 3-phosphate + NAD(+) = dihydroxyacetone phosphate + NADH + H(+)</text>
        <dbReference type="Rhea" id="RHEA:11092"/>
        <dbReference type="ChEBI" id="CHEBI:15378"/>
        <dbReference type="ChEBI" id="CHEBI:57540"/>
        <dbReference type="ChEBI" id="CHEBI:57597"/>
        <dbReference type="ChEBI" id="CHEBI:57642"/>
        <dbReference type="ChEBI" id="CHEBI:57945"/>
        <dbReference type="EC" id="1.1.1.94"/>
    </reaction>
</comment>
<evidence type="ECO:0000256" key="5">
    <source>
        <dbReference type="ARBA" id="ARBA00023027"/>
    </source>
</evidence>
<dbReference type="KEGG" id="awe:JG540_06670"/>
<evidence type="ECO:0000256" key="7">
    <source>
        <dbReference type="ARBA" id="ARBA00023209"/>
    </source>
</evidence>
<comment type="similarity">
    <text evidence="1 13 17">Belongs to the NAD-dependent glycerol-3-phosphate dehydrogenase family.</text>
</comment>
<dbReference type="InterPro" id="IPR011128">
    <property type="entry name" value="G3P_DH_NAD-dep_N"/>
</dbReference>
<feature type="binding site" evidence="13">
    <location>
        <position position="271"/>
    </location>
    <ligand>
        <name>sn-glycerol 3-phosphate</name>
        <dbReference type="ChEBI" id="CHEBI:57597"/>
    </ligand>
</feature>
<accession>A0A7T7M8A6</accession>
<feature type="binding site" evidence="15">
    <location>
        <position position="119"/>
    </location>
    <ligand>
        <name>substrate</name>
    </ligand>
</feature>
<evidence type="ECO:0000256" key="10">
    <source>
        <dbReference type="ARBA" id="ARBA00066687"/>
    </source>
</evidence>
<keyword evidence="4 13" id="KW-0560">Oxidoreductase</keyword>
<dbReference type="SUPFAM" id="SSF51735">
    <property type="entry name" value="NAD(P)-binding Rossmann-fold domains"/>
    <property type="match status" value="1"/>
</dbReference>
<dbReference type="Pfam" id="PF07479">
    <property type="entry name" value="NAD_Gly3P_dh_C"/>
    <property type="match status" value="1"/>
</dbReference>
<feature type="binding site" evidence="13">
    <location>
        <position position="271"/>
    </location>
    <ligand>
        <name>NADPH</name>
        <dbReference type="ChEBI" id="CHEBI:57783"/>
    </ligand>
</feature>
<dbReference type="GO" id="GO:0046167">
    <property type="term" value="P:glycerol-3-phosphate biosynthetic process"/>
    <property type="evidence" value="ECO:0007669"/>
    <property type="project" value="UniProtKB-UniRule"/>
</dbReference>
<feature type="active site" description="Proton acceptor" evidence="13 14">
    <location>
        <position position="207"/>
    </location>
</feature>
<dbReference type="GO" id="GO:0005829">
    <property type="term" value="C:cytosol"/>
    <property type="evidence" value="ECO:0007669"/>
    <property type="project" value="TreeGrafter"/>
</dbReference>
<reference evidence="20 21" key="1">
    <citation type="submission" date="2020-12" db="EMBL/GenBank/DDBJ databases">
        <authorList>
            <person name="Zhou J."/>
        </authorList>
    </citation>
    <scope>NUCLEOTIDE SEQUENCE [LARGE SCALE GENOMIC DNA]</scope>
    <source>
        <strain evidence="20 21">CCUG 61299</strain>
    </source>
</reference>
<evidence type="ECO:0000256" key="6">
    <source>
        <dbReference type="ARBA" id="ARBA00023098"/>
    </source>
</evidence>
<dbReference type="EMBL" id="CP066802">
    <property type="protein sequence ID" value="QQM66768.1"/>
    <property type="molecule type" value="Genomic_DNA"/>
</dbReference>
<feature type="binding site" evidence="13">
    <location>
        <position position="149"/>
    </location>
    <ligand>
        <name>sn-glycerol 3-phosphate</name>
        <dbReference type="ChEBI" id="CHEBI:57597"/>
    </ligand>
</feature>
<keyword evidence="13" id="KW-0547">Nucleotide-binding</keyword>
<dbReference type="PANTHER" id="PTHR11728">
    <property type="entry name" value="GLYCEROL-3-PHOSPHATE DEHYDROGENASE"/>
    <property type="match status" value="1"/>
</dbReference>
<keyword evidence="3 13" id="KW-0521">NADP</keyword>
<evidence type="ECO:0000256" key="14">
    <source>
        <dbReference type="PIRSR" id="PIRSR000114-1"/>
    </source>
</evidence>
<dbReference type="GO" id="GO:0008654">
    <property type="term" value="P:phospholipid biosynthetic process"/>
    <property type="evidence" value="ECO:0007669"/>
    <property type="project" value="UniProtKB-KW"/>
</dbReference>
<name>A0A7T7M8A6_9ACTO</name>
<feature type="binding site" evidence="13">
    <location>
        <position position="119"/>
    </location>
    <ligand>
        <name>NADPH</name>
        <dbReference type="ChEBI" id="CHEBI:57783"/>
    </ligand>
</feature>
<sequence>MSRREQAGTAEAARFTRAAVIGSGAWGTTFASLLGQGGTRTTIWARRPEVAAEINQGTNERYVPGHRLPACVDATTDLRAAVAGADLVVVAVPSQSARQVLEPLHGQLAPSCLAVSLMKGIELGTGARMSQVLQQALDLPAERVVVVSGPNLADEIAAGQPTATVVAAQGLRAPEVAATVASLCATPTFRPYTNTDLLGVELCGAVKNVIALAVGVASGRGLGDNTKATIITRGLVEITRLGLRLGADPATFSGLAGMGDLVATCSSPLSRNQTFGRHLGEGMSVEQAAQASRGVAEGAKSARAVLDLAGAHGVEMPITAAVAAIVEGRLSVREATEALLSRPRKAEGVDAKPL</sequence>
<comment type="pathway">
    <text evidence="13">Membrane lipid metabolism; glycerophospholipid metabolism.</text>
</comment>
<keyword evidence="13" id="KW-0963">Cytoplasm</keyword>
<dbReference type="FunFam" id="3.40.50.720:FF:000019">
    <property type="entry name" value="Glycerol-3-phosphate dehydrogenase [NAD(P)+]"/>
    <property type="match status" value="1"/>
</dbReference>
<evidence type="ECO:0000259" key="18">
    <source>
        <dbReference type="Pfam" id="PF01210"/>
    </source>
</evidence>
<dbReference type="InterPro" id="IPR013328">
    <property type="entry name" value="6PGD_dom2"/>
</dbReference>
<dbReference type="EC" id="1.1.1.94" evidence="10 13"/>
<dbReference type="PROSITE" id="PS00957">
    <property type="entry name" value="NAD_G3PDH"/>
    <property type="match status" value="1"/>
</dbReference>
<dbReference type="GO" id="GO:0006650">
    <property type="term" value="P:glycerophospholipid metabolic process"/>
    <property type="evidence" value="ECO:0007669"/>
    <property type="project" value="UniProtKB-UniRule"/>
</dbReference>
<dbReference type="InterPro" id="IPR008927">
    <property type="entry name" value="6-PGluconate_DH-like_C_sf"/>
</dbReference>
<dbReference type="GO" id="GO:0046168">
    <property type="term" value="P:glycerol-3-phosphate catabolic process"/>
    <property type="evidence" value="ECO:0007669"/>
    <property type="project" value="InterPro"/>
</dbReference>
<feature type="domain" description="Glycerol-3-phosphate dehydrogenase NAD-dependent C-terminal" evidence="19">
    <location>
        <begin position="196"/>
        <end position="336"/>
    </location>
</feature>
<evidence type="ECO:0000256" key="4">
    <source>
        <dbReference type="ARBA" id="ARBA00023002"/>
    </source>
</evidence>
<evidence type="ECO:0000313" key="20">
    <source>
        <dbReference type="EMBL" id="QQM66768.1"/>
    </source>
</evidence>
<feature type="binding site" evidence="13">
    <location>
        <position position="153"/>
    </location>
    <ligand>
        <name>NADPH</name>
        <dbReference type="ChEBI" id="CHEBI:57783"/>
    </ligand>
</feature>
<feature type="binding site" evidence="15">
    <location>
        <begin position="271"/>
        <end position="272"/>
    </location>
    <ligand>
        <name>substrate</name>
    </ligand>
</feature>
<dbReference type="InterPro" id="IPR006168">
    <property type="entry name" value="G3P_DH_NAD-dep"/>
</dbReference>
<evidence type="ECO:0000256" key="8">
    <source>
        <dbReference type="ARBA" id="ARBA00023264"/>
    </source>
</evidence>
<feature type="binding site" evidence="13">
    <location>
        <position position="270"/>
    </location>
    <ligand>
        <name>sn-glycerol 3-phosphate</name>
        <dbReference type="ChEBI" id="CHEBI:57597"/>
    </ligand>
</feature>
<evidence type="ECO:0000256" key="17">
    <source>
        <dbReference type="RuleBase" id="RU000437"/>
    </source>
</evidence>
<dbReference type="NCBIfam" id="NF000942">
    <property type="entry name" value="PRK00094.1-4"/>
    <property type="match status" value="1"/>
</dbReference>
<feature type="binding site" evidence="13">
    <location>
        <position position="47"/>
    </location>
    <ligand>
        <name>NADPH</name>
        <dbReference type="ChEBI" id="CHEBI:57783"/>
    </ligand>
</feature>
<keyword evidence="21" id="KW-1185">Reference proteome</keyword>